<dbReference type="Proteomes" id="UP000275078">
    <property type="component" value="Unassembled WGS sequence"/>
</dbReference>
<name>A0A3N4IH29_ASCIM</name>
<organism evidence="5 6">
    <name type="scientific">Ascobolus immersus RN42</name>
    <dbReference type="NCBI Taxonomy" id="1160509"/>
    <lineage>
        <taxon>Eukaryota</taxon>
        <taxon>Fungi</taxon>
        <taxon>Dikarya</taxon>
        <taxon>Ascomycota</taxon>
        <taxon>Pezizomycotina</taxon>
        <taxon>Pezizomycetes</taxon>
        <taxon>Pezizales</taxon>
        <taxon>Ascobolaceae</taxon>
        <taxon>Ascobolus</taxon>
    </lineage>
</organism>
<dbReference type="InterPro" id="IPR036812">
    <property type="entry name" value="NAD(P)_OxRdtase_dom_sf"/>
</dbReference>
<reference evidence="5 6" key="1">
    <citation type="journal article" date="2018" name="Nat. Ecol. Evol.">
        <title>Pezizomycetes genomes reveal the molecular basis of ectomycorrhizal truffle lifestyle.</title>
        <authorList>
            <person name="Murat C."/>
            <person name="Payen T."/>
            <person name="Noel B."/>
            <person name="Kuo A."/>
            <person name="Morin E."/>
            <person name="Chen J."/>
            <person name="Kohler A."/>
            <person name="Krizsan K."/>
            <person name="Balestrini R."/>
            <person name="Da Silva C."/>
            <person name="Montanini B."/>
            <person name="Hainaut M."/>
            <person name="Levati E."/>
            <person name="Barry K.W."/>
            <person name="Belfiori B."/>
            <person name="Cichocki N."/>
            <person name="Clum A."/>
            <person name="Dockter R.B."/>
            <person name="Fauchery L."/>
            <person name="Guy J."/>
            <person name="Iotti M."/>
            <person name="Le Tacon F."/>
            <person name="Lindquist E.A."/>
            <person name="Lipzen A."/>
            <person name="Malagnac F."/>
            <person name="Mello A."/>
            <person name="Molinier V."/>
            <person name="Miyauchi S."/>
            <person name="Poulain J."/>
            <person name="Riccioni C."/>
            <person name="Rubini A."/>
            <person name="Sitrit Y."/>
            <person name="Splivallo R."/>
            <person name="Traeger S."/>
            <person name="Wang M."/>
            <person name="Zifcakova L."/>
            <person name="Wipf D."/>
            <person name="Zambonelli A."/>
            <person name="Paolocci F."/>
            <person name="Nowrousian M."/>
            <person name="Ottonello S."/>
            <person name="Baldrian P."/>
            <person name="Spatafora J.W."/>
            <person name="Henrissat B."/>
            <person name="Nagy L.G."/>
            <person name="Aury J.M."/>
            <person name="Wincker P."/>
            <person name="Grigoriev I.V."/>
            <person name="Bonfante P."/>
            <person name="Martin F.M."/>
        </authorList>
    </citation>
    <scope>NUCLEOTIDE SEQUENCE [LARGE SCALE GENOMIC DNA]</scope>
    <source>
        <strain evidence="5 6">RN42</strain>
    </source>
</reference>
<dbReference type="PANTHER" id="PTHR43150:SF6">
    <property type="entry name" value="VIC POTASSIUM ION CHANNEL, BETA SUBUNIT (EUROFUNG)"/>
    <property type="match status" value="1"/>
</dbReference>
<comment type="similarity">
    <text evidence="1">Belongs to the shaker potassium channel beta subunit family.</text>
</comment>
<accession>A0A3N4IH29</accession>
<protein>
    <submittedName>
        <fullName evidence="5">Aldo/keto reductase</fullName>
    </submittedName>
</protein>
<dbReference type="InterPro" id="IPR023210">
    <property type="entry name" value="NADP_OxRdtase_dom"/>
</dbReference>
<evidence type="ECO:0000259" key="4">
    <source>
        <dbReference type="Pfam" id="PF00248"/>
    </source>
</evidence>
<proteinExistence type="inferred from homology"/>
<keyword evidence="2" id="KW-0521">NADP</keyword>
<dbReference type="AlphaFoldDB" id="A0A3N4IH29"/>
<feature type="domain" description="NADP-dependent oxidoreductase" evidence="4">
    <location>
        <begin position="23"/>
        <end position="334"/>
    </location>
</feature>
<evidence type="ECO:0000313" key="6">
    <source>
        <dbReference type="Proteomes" id="UP000275078"/>
    </source>
</evidence>
<keyword evidence="3" id="KW-0560">Oxidoreductase</keyword>
<dbReference type="Gene3D" id="3.20.20.100">
    <property type="entry name" value="NADP-dependent oxidoreductase domain"/>
    <property type="match status" value="1"/>
</dbReference>
<evidence type="ECO:0000256" key="2">
    <source>
        <dbReference type="ARBA" id="ARBA00022857"/>
    </source>
</evidence>
<dbReference type="InterPro" id="IPR005399">
    <property type="entry name" value="K_chnl_volt-dep_bsu_KCNAB-rel"/>
</dbReference>
<keyword evidence="6" id="KW-1185">Reference proteome</keyword>
<dbReference type="Pfam" id="PF00248">
    <property type="entry name" value="Aldo_ket_red"/>
    <property type="match status" value="1"/>
</dbReference>
<dbReference type="EMBL" id="ML119655">
    <property type="protein sequence ID" value="RPA85139.1"/>
    <property type="molecule type" value="Genomic_DNA"/>
</dbReference>
<evidence type="ECO:0000256" key="1">
    <source>
        <dbReference type="ARBA" id="ARBA00006515"/>
    </source>
</evidence>
<dbReference type="PANTHER" id="PTHR43150">
    <property type="entry name" value="HYPERKINETIC, ISOFORM M"/>
    <property type="match status" value="1"/>
</dbReference>
<dbReference type="SUPFAM" id="SSF51430">
    <property type="entry name" value="NAD(P)-linked oxidoreductase"/>
    <property type="match status" value="1"/>
</dbReference>
<sequence length="347" mass="38845">MSEQKIQMEYRNLGPTGLKVSVLSLGGWLTIGGHVDEDTALETFKVAYDAGINFFDTAEGYAKGQSEVVFGRAIKKFNFKRNDIVVSTKIYWGGAFGDNNINNTGLSRKHIIEGTKASLERLGLDYVDIIYAHRPDRETPIEETVRAFNWVIEKGWAFYWGTSEWNAEEITEAWRVADRLGLIGPVVEQPQYNLLARERVEVEYAPLYQKHSYGLTVFSPIKGGFLSGKYNDKKIPSDSRLAASKETYIQALADQFNQPGSEIEKNIEASKRLQKVADKLGVTQAQLALAWVIKNKNVSSAIIGASRVSQIHENLKALEVVKLITPEVEAEIEEAVQTKPTAAIRRF</sequence>
<dbReference type="STRING" id="1160509.A0A3N4IH29"/>
<dbReference type="PRINTS" id="PR01577">
    <property type="entry name" value="KCNABCHANNEL"/>
</dbReference>
<evidence type="ECO:0000313" key="5">
    <source>
        <dbReference type="EMBL" id="RPA85139.1"/>
    </source>
</evidence>
<dbReference type="GO" id="GO:0016491">
    <property type="term" value="F:oxidoreductase activity"/>
    <property type="evidence" value="ECO:0007669"/>
    <property type="project" value="UniProtKB-KW"/>
</dbReference>
<gene>
    <name evidence="5" type="ORF">BJ508DRAFT_412271</name>
</gene>
<evidence type="ECO:0000256" key="3">
    <source>
        <dbReference type="ARBA" id="ARBA00023002"/>
    </source>
</evidence>
<dbReference type="OrthoDB" id="1720422at2759"/>